<feature type="region of interest" description="Disordered" evidence="1">
    <location>
        <begin position="555"/>
        <end position="588"/>
    </location>
</feature>
<dbReference type="Proteomes" id="UP001381693">
    <property type="component" value="Unassembled WGS sequence"/>
</dbReference>
<feature type="transmembrane region" description="Helical" evidence="2">
    <location>
        <begin position="368"/>
        <end position="393"/>
    </location>
</feature>
<keyword evidence="2" id="KW-1133">Transmembrane helix</keyword>
<gene>
    <name evidence="3" type="ORF">SK128_001461</name>
</gene>
<reference evidence="3 4" key="1">
    <citation type="submission" date="2023-11" db="EMBL/GenBank/DDBJ databases">
        <title>Halocaridina rubra genome assembly.</title>
        <authorList>
            <person name="Smith C."/>
        </authorList>
    </citation>
    <scope>NUCLEOTIDE SEQUENCE [LARGE SCALE GENOMIC DNA]</scope>
    <source>
        <strain evidence="3">EP-1</strain>
        <tissue evidence="3">Whole</tissue>
    </source>
</reference>
<comment type="caution">
    <text evidence="3">The sequence shown here is derived from an EMBL/GenBank/DDBJ whole genome shotgun (WGS) entry which is preliminary data.</text>
</comment>
<sequence length="699" mass="78497">MLLRGFSCQVEEYYLNTTNEAANNPSDILTTTTIWDTVEPYTSEHTSDLLPDPISTIDSVAITVAKSSVISTTEPLAVFSSPKSSVVSLSNLYTTTQKTVAPRGDMPLQLDSEENMIEEITQPIYVRPISEDFIPHTALLQLNEANATHDISSESAVTLIKNTPMNESTTTLSAGVTEIKDTTVAETLLVSTETPVLVKQIPIVEEFTTTAHYDLSQVTPEKPSEDKEVFSTTQTIDLITVFTPSHLKLHDKWIWFYLILRGNCYVVDITNSEILFHDFIHSLSDLLLYNREHILIDSMTCTHRRMTVNMSIDSLFYPNCEKDLRTLLTHKNLRLNLHDTSFYIHSYETKRTLMFESKQENGDEKSDILYMTLGGVGVSLIGIMIAGALFSIYQCCVVKKTKHHQRQNTKRFMCESPRSLQPKYEIDQSMSFSDQMTYSVNMYKSYSDLTVPDLYSHLGSPNSQESKNETSPKKTTILTRIPKEKKKKKKCKKNYGLNDCEAYQEYWSETVSQTNEDFMTIRNLNTMTSSFKGNMTESEKEVLNPLLKQGMPLLVPSKYTMPPEDLPPPPPPPPPKPQSTTCPSSPAISRGVLDRMDHLIFNGFSNSTPDINTTHAYTAAISNATINMSSASSAILNTTTADTTNLNYHELPPKALLKTAPLVETKVPSSSSASAENLCLTRITFMGMDNPYFRMETDM</sequence>
<protein>
    <submittedName>
        <fullName evidence="3">Uncharacterized protein</fullName>
    </submittedName>
</protein>
<evidence type="ECO:0000313" key="3">
    <source>
        <dbReference type="EMBL" id="KAK7063113.1"/>
    </source>
</evidence>
<dbReference type="EMBL" id="JAXCGZ010020938">
    <property type="protein sequence ID" value="KAK7063113.1"/>
    <property type="molecule type" value="Genomic_DNA"/>
</dbReference>
<feature type="compositionally biased region" description="Pro residues" evidence="1">
    <location>
        <begin position="564"/>
        <end position="577"/>
    </location>
</feature>
<name>A0AAN8ZQX9_HALRR</name>
<keyword evidence="2" id="KW-0472">Membrane</keyword>
<proteinExistence type="predicted"/>
<evidence type="ECO:0000256" key="1">
    <source>
        <dbReference type="SAM" id="MobiDB-lite"/>
    </source>
</evidence>
<dbReference type="AlphaFoldDB" id="A0AAN8ZQX9"/>
<keyword evidence="4" id="KW-1185">Reference proteome</keyword>
<organism evidence="3 4">
    <name type="scientific">Halocaridina rubra</name>
    <name type="common">Hawaiian red shrimp</name>
    <dbReference type="NCBI Taxonomy" id="373956"/>
    <lineage>
        <taxon>Eukaryota</taxon>
        <taxon>Metazoa</taxon>
        <taxon>Ecdysozoa</taxon>
        <taxon>Arthropoda</taxon>
        <taxon>Crustacea</taxon>
        <taxon>Multicrustacea</taxon>
        <taxon>Malacostraca</taxon>
        <taxon>Eumalacostraca</taxon>
        <taxon>Eucarida</taxon>
        <taxon>Decapoda</taxon>
        <taxon>Pleocyemata</taxon>
        <taxon>Caridea</taxon>
        <taxon>Atyoidea</taxon>
        <taxon>Atyidae</taxon>
        <taxon>Halocaridina</taxon>
    </lineage>
</organism>
<accession>A0AAN8ZQX9</accession>
<keyword evidence="2" id="KW-0812">Transmembrane</keyword>
<evidence type="ECO:0000313" key="4">
    <source>
        <dbReference type="Proteomes" id="UP001381693"/>
    </source>
</evidence>
<evidence type="ECO:0000256" key="2">
    <source>
        <dbReference type="SAM" id="Phobius"/>
    </source>
</evidence>